<dbReference type="Proteomes" id="UP000007802">
    <property type="component" value="Unassembled WGS sequence"/>
</dbReference>
<evidence type="ECO:0000313" key="2">
    <source>
        <dbReference type="EMBL" id="KMW68193.1"/>
    </source>
</evidence>
<feature type="region of interest" description="Disordered" evidence="1">
    <location>
        <begin position="1"/>
        <end position="25"/>
    </location>
</feature>
<proteinExistence type="predicted"/>
<dbReference type="EMBL" id="GG749454">
    <property type="protein sequence ID" value="KMW68193.1"/>
    <property type="molecule type" value="Genomic_DNA"/>
</dbReference>
<reference evidence="2" key="1">
    <citation type="submission" date="2010-03" db="EMBL/GenBank/DDBJ databases">
        <title>Annotation of Blastomyces dermatitidis strain ATCC 18188.</title>
        <authorList>
            <consortium name="The Broad Institute Genome Sequencing Platform"/>
            <consortium name="Broad Institute Genome Sequencing Center for Infectious Disease."/>
            <person name="Cuomo C."/>
            <person name="Klein B."/>
            <person name="Sullivan T."/>
            <person name="Heitman J."/>
            <person name="Young S."/>
            <person name="Zeng Q."/>
            <person name="Gargeya S."/>
            <person name="Alvarado L."/>
            <person name="Berlin A.M."/>
            <person name="Chapman S.B."/>
            <person name="Chen Z."/>
            <person name="Freedman E."/>
            <person name="Gellesch M."/>
            <person name="Goldberg J."/>
            <person name="Griggs A."/>
            <person name="Gujja S."/>
            <person name="Heilman E."/>
            <person name="Heiman D."/>
            <person name="Howarth C."/>
            <person name="Mehta T."/>
            <person name="Neiman D."/>
            <person name="Pearson M."/>
            <person name="Roberts A."/>
            <person name="Saif S."/>
            <person name="Shea T."/>
            <person name="Shenoy N."/>
            <person name="Sisk P."/>
            <person name="Stolte C."/>
            <person name="Sykes S."/>
            <person name="White J."/>
            <person name="Yandava C."/>
            <person name="Haas B."/>
            <person name="Nusbaum C."/>
            <person name="Birren B."/>
        </authorList>
    </citation>
    <scope>NUCLEOTIDE SEQUENCE</scope>
    <source>
        <strain evidence="2">ATCC 18188</strain>
    </source>
</reference>
<evidence type="ECO:0000256" key="1">
    <source>
        <dbReference type="SAM" id="MobiDB-lite"/>
    </source>
</evidence>
<name>A0A0J9EPJ0_AJEDA</name>
<gene>
    <name evidence="2" type="ORF">BDDG_12640</name>
</gene>
<sequence>MKESQNSVNSTQQHSEQGSGSSLNDYTGSYITVLTGRGGGIAMAVRGAGDELNADTLTDRTAMITREAEGDVTMRAVLPQLIDTAAFNLAFLAVTEIITASQRCLLTKKHQNKLSTVLQE</sequence>
<dbReference type="AlphaFoldDB" id="A0A0J9EPJ0"/>
<protein>
    <submittedName>
        <fullName evidence="2">Uncharacterized protein</fullName>
    </submittedName>
</protein>
<accession>A0A0J9EPJ0</accession>
<organism evidence="2">
    <name type="scientific">Ajellomyces dermatitidis (strain ATCC 18188 / CBS 674.68)</name>
    <name type="common">Blastomyces dermatitidis</name>
    <dbReference type="NCBI Taxonomy" id="653446"/>
    <lineage>
        <taxon>Eukaryota</taxon>
        <taxon>Fungi</taxon>
        <taxon>Dikarya</taxon>
        <taxon>Ascomycota</taxon>
        <taxon>Pezizomycotina</taxon>
        <taxon>Eurotiomycetes</taxon>
        <taxon>Eurotiomycetidae</taxon>
        <taxon>Onygenales</taxon>
        <taxon>Ajellomycetaceae</taxon>
        <taxon>Blastomyces</taxon>
    </lineage>
</organism>